<dbReference type="RefSeq" id="WP_093992788.1">
    <property type="nucleotide sequence ID" value="NZ_FXZK01000005.1"/>
</dbReference>
<reference evidence="1 2" key="1">
    <citation type="submission" date="2017-05" db="EMBL/GenBank/DDBJ databases">
        <authorList>
            <person name="Song R."/>
            <person name="Chenine A.L."/>
            <person name="Ruprecht R.M."/>
        </authorList>
    </citation>
    <scope>NUCLEOTIDE SEQUENCE [LARGE SCALE GENOMIC DNA]</scope>
    <source>
        <strain evidence="1 2">CECT 8899</strain>
    </source>
</reference>
<protein>
    <submittedName>
        <fullName evidence="1">Uncharacterized protein</fullName>
    </submittedName>
</protein>
<proteinExistence type="predicted"/>
<sequence>MAIASYSRIPPSNRAQLEQFLFQLRPPDLASSGNPNRNALLTKQVQNCEAASKLINISREITDPCLNFEATQLINTADQLEHVRACHGPVASRCDILADAVDVYSRSMCISRDGDLLLLKANTISTCGGE</sequence>
<gene>
    <name evidence="1" type="ORF">LOM8899_02753</name>
</gene>
<evidence type="ECO:0000313" key="1">
    <source>
        <dbReference type="EMBL" id="SMY08598.1"/>
    </source>
</evidence>
<name>A0A238LG55_9RHOB</name>
<keyword evidence="2" id="KW-1185">Reference proteome</keyword>
<dbReference type="Proteomes" id="UP000201613">
    <property type="component" value="Unassembled WGS sequence"/>
</dbReference>
<dbReference type="EMBL" id="FXZK01000005">
    <property type="protein sequence ID" value="SMY08598.1"/>
    <property type="molecule type" value="Genomic_DNA"/>
</dbReference>
<dbReference type="AlphaFoldDB" id="A0A238LG55"/>
<evidence type="ECO:0000313" key="2">
    <source>
        <dbReference type="Proteomes" id="UP000201613"/>
    </source>
</evidence>
<accession>A0A238LG55</accession>
<organism evidence="1 2">
    <name type="scientific">Flavimaricola marinus</name>
    <dbReference type="NCBI Taxonomy" id="1819565"/>
    <lineage>
        <taxon>Bacteria</taxon>
        <taxon>Pseudomonadati</taxon>
        <taxon>Pseudomonadota</taxon>
        <taxon>Alphaproteobacteria</taxon>
        <taxon>Rhodobacterales</taxon>
        <taxon>Paracoccaceae</taxon>
        <taxon>Flavimaricola</taxon>
    </lineage>
</organism>